<proteinExistence type="predicted"/>
<reference evidence="3 4" key="1">
    <citation type="submission" date="2016-10" db="EMBL/GenBank/DDBJ databases">
        <authorList>
            <person name="de Groot N.N."/>
        </authorList>
    </citation>
    <scope>NUCLEOTIDE SEQUENCE [LARGE SCALE GENOMIC DNA]</scope>
    <source>
        <strain evidence="3 4">CGMCC 1.10836</strain>
    </source>
</reference>
<dbReference type="OrthoDB" id="8907787at2"/>
<feature type="transmembrane region" description="Helical" evidence="1">
    <location>
        <begin position="123"/>
        <end position="143"/>
    </location>
</feature>
<accession>A0A1H8HGL7</accession>
<protein>
    <submittedName>
        <fullName evidence="3">Tripartite tricarboxylate transporter TctB family protein</fullName>
    </submittedName>
</protein>
<dbReference type="Pfam" id="PF07331">
    <property type="entry name" value="TctB"/>
    <property type="match status" value="1"/>
</dbReference>
<gene>
    <name evidence="3" type="ORF">SAMN05216227_101712</name>
</gene>
<evidence type="ECO:0000313" key="3">
    <source>
        <dbReference type="EMBL" id="SEN55343.1"/>
    </source>
</evidence>
<feature type="transmembrane region" description="Helical" evidence="1">
    <location>
        <begin position="42"/>
        <end position="61"/>
    </location>
</feature>
<dbReference type="AlphaFoldDB" id="A0A1H8HGL7"/>
<dbReference type="RefSeq" id="WP_050518864.1">
    <property type="nucleotide sequence ID" value="NZ_FOCO01000017.1"/>
</dbReference>
<feature type="transmembrane region" description="Helical" evidence="1">
    <location>
        <begin position="73"/>
        <end position="93"/>
    </location>
</feature>
<dbReference type="STRING" id="1077947.SAMN05216227_101712"/>
<dbReference type="InterPro" id="IPR009936">
    <property type="entry name" value="DUF1468"/>
</dbReference>
<keyword evidence="1" id="KW-0472">Membrane</keyword>
<name>A0A1H8HGL7_9RHOB</name>
<feature type="transmembrane region" description="Helical" evidence="1">
    <location>
        <begin position="99"/>
        <end position="116"/>
    </location>
</feature>
<keyword evidence="1" id="KW-0812">Transmembrane</keyword>
<dbReference type="Proteomes" id="UP000183002">
    <property type="component" value="Unassembled WGS sequence"/>
</dbReference>
<evidence type="ECO:0000313" key="4">
    <source>
        <dbReference type="Proteomes" id="UP000183002"/>
    </source>
</evidence>
<dbReference type="EMBL" id="FOCO01000017">
    <property type="protein sequence ID" value="SEN55343.1"/>
    <property type="molecule type" value="Genomic_DNA"/>
</dbReference>
<organism evidence="3 4">
    <name type="scientific">Pseudorhodobacter antarcticus</name>
    <dbReference type="NCBI Taxonomy" id="1077947"/>
    <lineage>
        <taxon>Bacteria</taxon>
        <taxon>Pseudomonadati</taxon>
        <taxon>Pseudomonadota</taxon>
        <taxon>Alphaproteobacteria</taxon>
        <taxon>Rhodobacterales</taxon>
        <taxon>Paracoccaceae</taxon>
        <taxon>Pseudorhodobacter</taxon>
    </lineage>
</organism>
<feature type="transmembrane region" description="Helical" evidence="1">
    <location>
        <begin position="12"/>
        <end position="30"/>
    </location>
</feature>
<feature type="domain" description="DUF1468" evidence="2">
    <location>
        <begin position="13"/>
        <end position="148"/>
    </location>
</feature>
<keyword evidence="4" id="KW-1185">Reference proteome</keyword>
<evidence type="ECO:0000259" key="2">
    <source>
        <dbReference type="Pfam" id="PF07331"/>
    </source>
</evidence>
<sequence length="169" mass="17897">MQPQNNRRPGELAFALFLAGFSAFLLYTAYGISGFEALSAPGAIPMAATAAMLITAGLVVVQTLRKPAAGLGFWRFVLPPIVVVVMVGLLAFAAVLKPLGFLPVSALFLVLTIKLLSRRGWGYSVAIGLGCLLVIYLTFRVGFSVLMPPGIVPEGEMLAWFRGLLGGGR</sequence>
<keyword evidence="1" id="KW-1133">Transmembrane helix</keyword>
<evidence type="ECO:0000256" key="1">
    <source>
        <dbReference type="SAM" id="Phobius"/>
    </source>
</evidence>